<name>A0ABW8JVQ9_9GAMM</name>
<reference evidence="2 3" key="1">
    <citation type="submission" date="2020-10" db="EMBL/GenBank/DDBJ databases">
        <title>Phylogeny of dyella-like bacteria.</title>
        <authorList>
            <person name="Fu J."/>
        </authorList>
    </citation>
    <scope>NUCLEOTIDE SEQUENCE [LARGE SCALE GENOMIC DNA]</scope>
    <source>
        <strain evidence="2 3">Gsoil3046</strain>
    </source>
</reference>
<keyword evidence="1" id="KW-1133">Transmembrane helix</keyword>
<evidence type="ECO:0000256" key="1">
    <source>
        <dbReference type="SAM" id="Phobius"/>
    </source>
</evidence>
<comment type="caution">
    <text evidence="2">The sequence shown here is derived from an EMBL/GenBank/DDBJ whole genome shotgun (WGS) entry which is preliminary data.</text>
</comment>
<sequence>MKVWVNALGYQLVWFAAVWGAATGYWWLAPLALVPFAAWYLSRPDGRADAWLMPVAMLIGVALDSTLAASDLVAYASAVPSPHAAPVWIVAIWAAFALTLRHSFRFLHGRPVLAAALGAIGAPLAYLAAARGWHAVAFPRGTTAAVIALGLGWLIAMPALVTLAQHFERRQTTSSTGSRAHVA</sequence>
<dbReference type="Proteomes" id="UP001620460">
    <property type="component" value="Unassembled WGS sequence"/>
</dbReference>
<feature type="transmembrane region" description="Helical" evidence="1">
    <location>
        <begin position="112"/>
        <end position="133"/>
    </location>
</feature>
<feature type="transmembrane region" description="Helical" evidence="1">
    <location>
        <begin position="51"/>
        <end position="77"/>
    </location>
</feature>
<feature type="transmembrane region" description="Helical" evidence="1">
    <location>
        <begin position="12"/>
        <end position="39"/>
    </location>
</feature>
<feature type="transmembrane region" description="Helical" evidence="1">
    <location>
        <begin position="145"/>
        <end position="164"/>
    </location>
</feature>
<dbReference type="InterPro" id="IPR021306">
    <property type="entry name" value="DUF2878"/>
</dbReference>
<evidence type="ECO:0000313" key="3">
    <source>
        <dbReference type="Proteomes" id="UP001620460"/>
    </source>
</evidence>
<accession>A0ABW8JVQ9</accession>
<protein>
    <submittedName>
        <fullName evidence="2">DUF2878 domain-containing protein</fullName>
    </submittedName>
</protein>
<keyword evidence="1" id="KW-0472">Membrane</keyword>
<feature type="transmembrane region" description="Helical" evidence="1">
    <location>
        <begin position="83"/>
        <end position="100"/>
    </location>
</feature>
<gene>
    <name evidence="2" type="ORF">ISP17_14290</name>
</gene>
<organism evidence="2 3">
    <name type="scientific">Dyella ginsengisoli</name>
    <dbReference type="NCBI Taxonomy" id="363848"/>
    <lineage>
        <taxon>Bacteria</taxon>
        <taxon>Pseudomonadati</taxon>
        <taxon>Pseudomonadota</taxon>
        <taxon>Gammaproteobacteria</taxon>
        <taxon>Lysobacterales</taxon>
        <taxon>Rhodanobacteraceae</taxon>
        <taxon>Dyella</taxon>
    </lineage>
</organism>
<evidence type="ECO:0000313" key="2">
    <source>
        <dbReference type="EMBL" id="MFK2905129.1"/>
    </source>
</evidence>
<dbReference type="Pfam" id="PF11086">
    <property type="entry name" value="DUF2878"/>
    <property type="match status" value="1"/>
</dbReference>
<keyword evidence="3" id="KW-1185">Reference proteome</keyword>
<dbReference type="EMBL" id="JADIKM010000004">
    <property type="protein sequence ID" value="MFK2905129.1"/>
    <property type="molecule type" value="Genomic_DNA"/>
</dbReference>
<proteinExistence type="predicted"/>
<dbReference type="RefSeq" id="WP_404634344.1">
    <property type="nucleotide sequence ID" value="NZ_JADIKM010000004.1"/>
</dbReference>
<keyword evidence="1" id="KW-0812">Transmembrane</keyword>